<dbReference type="Gramene" id="PVH61904">
    <property type="protein sequence ID" value="PVH61904"/>
    <property type="gene ID" value="PAHAL_3G152700"/>
</dbReference>
<evidence type="ECO:0000256" key="1">
    <source>
        <dbReference type="SAM" id="MobiDB-lite"/>
    </source>
</evidence>
<sequence>MHAQRSLGCRPCRLGPTEGLAHPHSGPHQWRAATLPPVAMVGTASGRARWLGRRVRPPSGPHPTATHLFPPLPPAR</sequence>
<accession>A0A2T8KIC7</accession>
<proteinExistence type="predicted"/>
<name>A0A2T8KIC7_9POAL</name>
<evidence type="ECO:0000313" key="2">
    <source>
        <dbReference type="EMBL" id="PVH61904.1"/>
    </source>
</evidence>
<protein>
    <submittedName>
        <fullName evidence="2">Uncharacterized protein</fullName>
    </submittedName>
</protein>
<dbReference type="Proteomes" id="UP000243499">
    <property type="component" value="Chromosome 3"/>
</dbReference>
<dbReference type="AlphaFoldDB" id="A0A2T8KIC7"/>
<feature type="region of interest" description="Disordered" evidence="1">
    <location>
        <begin position="53"/>
        <end position="76"/>
    </location>
</feature>
<organism evidence="2">
    <name type="scientific">Panicum hallii</name>
    <dbReference type="NCBI Taxonomy" id="206008"/>
    <lineage>
        <taxon>Eukaryota</taxon>
        <taxon>Viridiplantae</taxon>
        <taxon>Streptophyta</taxon>
        <taxon>Embryophyta</taxon>
        <taxon>Tracheophyta</taxon>
        <taxon>Spermatophyta</taxon>
        <taxon>Magnoliopsida</taxon>
        <taxon>Liliopsida</taxon>
        <taxon>Poales</taxon>
        <taxon>Poaceae</taxon>
        <taxon>PACMAD clade</taxon>
        <taxon>Panicoideae</taxon>
        <taxon>Panicodae</taxon>
        <taxon>Paniceae</taxon>
        <taxon>Panicinae</taxon>
        <taxon>Panicum</taxon>
        <taxon>Panicum sect. Panicum</taxon>
    </lineage>
</organism>
<dbReference type="EMBL" id="CM008048">
    <property type="protein sequence ID" value="PVH61904.1"/>
    <property type="molecule type" value="Genomic_DNA"/>
</dbReference>
<reference evidence="2" key="1">
    <citation type="submission" date="2018-04" db="EMBL/GenBank/DDBJ databases">
        <title>WGS assembly of Panicum hallii.</title>
        <authorList>
            <person name="Lovell J."/>
            <person name="Jenkins J."/>
            <person name="Lowry D."/>
            <person name="Mamidi S."/>
            <person name="Sreedasyam A."/>
            <person name="Weng X."/>
            <person name="Barry K."/>
            <person name="Bonette J."/>
            <person name="Campitelli B."/>
            <person name="Daum C."/>
            <person name="Gordon S."/>
            <person name="Gould B."/>
            <person name="Lipzen A."/>
            <person name="Macqueen A."/>
            <person name="Palacio-Mejia J."/>
            <person name="Plott C."/>
            <person name="Shakirov E."/>
            <person name="Shu S."/>
            <person name="Yoshinaga Y."/>
            <person name="Zane M."/>
            <person name="Rokhsar D."/>
            <person name="Grimwood J."/>
            <person name="Schmutz J."/>
            <person name="Juenger T."/>
        </authorList>
    </citation>
    <scope>NUCLEOTIDE SEQUENCE [LARGE SCALE GENOMIC DNA]</scope>
    <source>
        <strain evidence="2">FIL2</strain>
    </source>
</reference>
<gene>
    <name evidence="2" type="ORF">PAHAL_3G152700</name>
</gene>